<evidence type="ECO:0000256" key="10">
    <source>
        <dbReference type="SAM" id="Phobius"/>
    </source>
</evidence>
<dbReference type="HOGENOM" id="CLU_000604_27_6_1"/>
<evidence type="ECO:0000256" key="3">
    <source>
        <dbReference type="ARBA" id="ARBA00022692"/>
    </source>
</evidence>
<evidence type="ECO:0000313" key="14">
    <source>
        <dbReference type="Proteomes" id="UP000027222"/>
    </source>
</evidence>
<proteinExistence type="predicted"/>
<dbReference type="PROSITE" id="PS50893">
    <property type="entry name" value="ABC_TRANSPORTER_2"/>
    <property type="match status" value="2"/>
</dbReference>
<dbReference type="SMART" id="SM00382">
    <property type="entry name" value="AAA"/>
    <property type="match status" value="2"/>
</dbReference>
<keyword evidence="8 10" id="KW-0472">Membrane</keyword>
<feature type="domain" description="ABC transporter" evidence="11">
    <location>
        <begin position="1352"/>
        <end position="1589"/>
    </location>
</feature>
<protein>
    <recommendedName>
        <fullName evidence="15">ATP-binding cassette transporter</fullName>
    </recommendedName>
</protein>
<feature type="compositionally biased region" description="Polar residues" evidence="9">
    <location>
        <begin position="455"/>
        <end position="477"/>
    </location>
</feature>
<dbReference type="Gene3D" id="3.40.50.300">
    <property type="entry name" value="P-loop containing nucleotide triphosphate hydrolases"/>
    <property type="match status" value="2"/>
</dbReference>
<feature type="transmembrane region" description="Helical" evidence="10">
    <location>
        <begin position="28"/>
        <end position="47"/>
    </location>
</feature>
<dbReference type="STRING" id="685588.A0A067TIZ4"/>
<feature type="compositionally biased region" description="Basic and acidic residues" evidence="9">
    <location>
        <begin position="444"/>
        <end position="453"/>
    </location>
</feature>
<dbReference type="Proteomes" id="UP000027222">
    <property type="component" value="Unassembled WGS sequence"/>
</dbReference>
<feature type="transmembrane region" description="Helical" evidence="10">
    <location>
        <begin position="1176"/>
        <end position="1195"/>
    </location>
</feature>
<evidence type="ECO:0000256" key="7">
    <source>
        <dbReference type="ARBA" id="ARBA00022989"/>
    </source>
</evidence>
<feature type="transmembrane region" description="Helical" evidence="10">
    <location>
        <begin position="1021"/>
        <end position="1044"/>
    </location>
</feature>
<dbReference type="InterPro" id="IPR003439">
    <property type="entry name" value="ABC_transporter-like_ATP-bd"/>
</dbReference>
<gene>
    <name evidence="13" type="ORF">GALMADRAFT_263529</name>
</gene>
<dbReference type="Pfam" id="PF00005">
    <property type="entry name" value="ABC_tran"/>
    <property type="match status" value="2"/>
</dbReference>
<keyword evidence="5" id="KW-0547">Nucleotide-binding</keyword>
<dbReference type="InterPro" id="IPR011527">
    <property type="entry name" value="ABC1_TM_dom"/>
</dbReference>
<evidence type="ECO:0000256" key="4">
    <source>
        <dbReference type="ARBA" id="ARBA00022737"/>
    </source>
</evidence>
<dbReference type="CDD" id="cd03244">
    <property type="entry name" value="ABCC_MRP_domain2"/>
    <property type="match status" value="1"/>
</dbReference>
<evidence type="ECO:0000259" key="11">
    <source>
        <dbReference type="PROSITE" id="PS50893"/>
    </source>
</evidence>
<evidence type="ECO:0000256" key="6">
    <source>
        <dbReference type="ARBA" id="ARBA00022840"/>
    </source>
</evidence>
<feature type="transmembrane region" description="Helical" evidence="10">
    <location>
        <begin position="631"/>
        <end position="655"/>
    </location>
</feature>
<dbReference type="PROSITE" id="PS50929">
    <property type="entry name" value="ABC_TM1F"/>
    <property type="match status" value="2"/>
</dbReference>
<feature type="transmembrane region" description="Helical" evidence="10">
    <location>
        <begin position="1287"/>
        <end position="1308"/>
    </location>
</feature>
<evidence type="ECO:0000256" key="5">
    <source>
        <dbReference type="ARBA" id="ARBA00022741"/>
    </source>
</evidence>
<keyword evidence="14" id="KW-1185">Reference proteome</keyword>
<dbReference type="GO" id="GO:0016887">
    <property type="term" value="F:ATP hydrolysis activity"/>
    <property type="evidence" value="ECO:0007669"/>
    <property type="project" value="InterPro"/>
</dbReference>
<dbReference type="OrthoDB" id="6500128at2759"/>
<dbReference type="PROSITE" id="PS00211">
    <property type="entry name" value="ABC_TRANSPORTER_1"/>
    <property type="match status" value="1"/>
</dbReference>
<feature type="region of interest" description="Disordered" evidence="9">
    <location>
        <begin position="409"/>
        <end position="501"/>
    </location>
</feature>
<keyword evidence="2" id="KW-0813">Transport</keyword>
<dbReference type="PANTHER" id="PTHR24223">
    <property type="entry name" value="ATP-BINDING CASSETTE SUB-FAMILY C"/>
    <property type="match status" value="1"/>
</dbReference>
<feature type="transmembrane region" description="Helical" evidence="10">
    <location>
        <begin position="130"/>
        <end position="157"/>
    </location>
</feature>
<evidence type="ECO:0000259" key="12">
    <source>
        <dbReference type="PROSITE" id="PS50929"/>
    </source>
</evidence>
<evidence type="ECO:0000256" key="2">
    <source>
        <dbReference type="ARBA" id="ARBA00022448"/>
    </source>
</evidence>
<dbReference type="CDD" id="cd18604">
    <property type="entry name" value="ABC_6TM_VMR1_D2_like"/>
    <property type="match status" value="1"/>
</dbReference>
<reference evidence="14" key="1">
    <citation type="journal article" date="2014" name="Proc. Natl. Acad. Sci. U.S.A.">
        <title>Extensive sampling of basidiomycete genomes demonstrates inadequacy of the white-rot/brown-rot paradigm for wood decay fungi.</title>
        <authorList>
            <person name="Riley R."/>
            <person name="Salamov A.A."/>
            <person name="Brown D.W."/>
            <person name="Nagy L.G."/>
            <person name="Floudas D."/>
            <person name="Held B.W."/>
            <person name="Levasseur A."/>
            <person name="Lombard V."/>
            <person name="Morin E."/>
            <person name="Otillar R."/>
            <person name="Lindquist E.A."/>
            <person name="Sun H."/>
            <person name="LaButti K.M."/>
            <person name="Schmutz J."/>
            <person name="Jabbour D."/>
            <person name="Luo H."/>
            <person name="Baker S.E."/>
            <person name="Pisabarro A.G."/>
            <person name="Walton J.D."/>
            <person name="Blanchette R.A."/>
            <person name="Henrissat B."/>
            <person name="Martin F."/>
            <person name="Cullen D."/>
            <person name="Hibbett D.S."/>
            <person name="Grigoriev I.V."/>
        </authorList>
    </citation>
    <scope>NUCLEOTIDE SEQUENCE [LARGE SCALE GENOMIC DNA]</scope>
    <source>
        <strain evidence="14">CBS 339.88</strain>
    </source>
</reference>
<dbReference type="PANTHER" id="PTHR24223:SF356">
    <property type="entry name" value="ATP-BINDING CASSETTE TRANSPORTER ABC4"/>
    <property type="match status" value="1"/>
</dbReference>
<dbReference type="SUPFAM" id="SSF52540">
    <property type="entry name" value="P-loop containing nucleoside triphosphate hydrolases"/>
    <property type="match status" value="2"/>
</dbReference>
<organism evidence="13 14">
    <name type="scientific">Galerina marginata (strain CBS 339.88)</name>
    <dbReference type="NCBI Taxonomy" id="685588"/>
    <lineage>
        <taxon>Eukaryota</taxon>
        <taxon>Fungi</taxon>
        <taxon>Dikarya</taxon>
        <taxon>Basidiomycota</taxon>
        <taxon>Agaricomycotina</taxon>
        <taxon>Agaricomycetes</taxon>
        <taxon>Agaricomycetidae</taxon>
        <taxon>Agaricales</taxon>
        <taxon>Agaricineae</taxon>
        <taxon>Strophariaceae</taxon>
        <taxon>Galerina</taxon>
    </lineage>
</organism>
<dbReference type="FunFam" id="1.20.1560.10:FF:000013">
    <property type="entry name" value="ABC transporter C family member 2"/>
    <property type="match status" value="1"/>
</dbReference>
<feature type="compositionally biased region" description="Polar residues" evidence="9">
    <location>
        <begin position="411"/>
        <end position="422"/>
    </location>
</feature>
<feature type="domain" description="ABC transmembrane type-1" evidence="12">
    <location>
        <begin position="1039"/>
        <end position="1315"/>
    </location>
</feature>
<feature type="transmembrane region" description="Helical" evidence="10">
    <location>
        <begin position="551"/>
        <end position="571"/>
    </location>
</feature>
<keyword evidence="4" id="KW-0677">Repeat</keyword>
<feature type="transmembrane region" description="Helical" evidence="10">
    <location>
        <begin position="96"/>
        <end position="118"/>
    </location>
</feature>
<keyword evidence="6" id="KW-0067">ATP-binding</keyword>
<dbReference type="CDD" id="cd03250">
    <property type="entry name" value="ABCC_MRP_domain1"/>
    <property type="match status" value="1"/>
</dbReference>
<dbReference type="InterPro" id="IPR003593">
    <property type="entry name" value="AAA+_ATPase"/>
</dbReference>
<feature type="transmembrane region" description="Helical" evidence="10">
    <location>
        <begin position="1073"/>
        <end position="1092"/>
    </location>
</feature>
<comment type="subcellular location">
    <subcellularLocation>
        <location evidence="1">Membrane</location>
        <topology evidence="1">Multi-pass membrane protein</topology>
    </subcellularLocation>
</comment>
<feature type="transmembrane region" description="Helical" evidence="10">
    <location>
        <begin position="205"/>
        <end position="229"/>
    </location>
</feature>
<name>A0A067TIZ4_GALM3</name>
<dbReference type="GO" id="GO:0016020">
    <property type="term" value="C:membrane"/>
    <property type="evidence" value="ECO:0007669"/>
    <property type="project" value="UniProtKB-SubCell"/>
</dbReference>
<sequence length="1605" mass="177966">MDRLFVSQIEEVEQFFGPESSVWKDIRTLPLAFAGFVLCFQVVHALVNRSRIREKPSNGHDANPIISATEGNEGISRTRRGFLATLKEFVHDCGGYTIFGFMVARLASTTALLCLAILTPVRDCKETLRWLTWALPTYCHEYSMTITFAYATVLALFSFQTRPSNWNTRYHNVVLLSALGVYAYRDILPLATYNLEPVDKAEGNIIWAKIALLSVSAVLIPLFIPYAYIPLDPKDPMPVPNPEQTASWISSLTYTYIDPLIRLANKVAHLRHDQLPPLADYDYARYQTISAFPLIDPFSGAKRRHLFFGLLSYFRSDYVIIAFTLTLAGIFSFAAPIGINQTLIYLETRDSNSSIKPWVWISLMLFGDLGKSIIQQWQLVIQMRVRVLLQALLTQLVFNHSLRIRLKAETDSSTATESQPSTPAGLDDEHTNTLDDASVGADSEFGHTSRDEEATQGSTVVGTSREASSSSSQNTVKGKSKPAENDQRSVPPTKKGSGDAENLIGRINNLVSSDMEALIEGSDFMAFVLSVPLQIALSMVFLYRILGWSAIVGLITTVTLSPLGGYIGNMVQDVQVVKMKLTDARVQTISEAVGVLRMIKLFGWERKTTDRLKVRREEELRWLWKVKALKLATTLVGTWIPTFTMLVTFVTYTAIMKQELTASKIFSSIAVFSILRDQLHRISWQYALLIEAKVSLDRVYGFLQHSELLDRFMKADEPPHILDLLEDEGNHDANLDLGFRNATFAWSVEENDGSLTPSSRKFRLHIDGQLLFKRNCINLITGPTGSGKTSILMALLGEMHFMPSNADSWFNLPRHGGVAYAAQESWVQNATIRDNILFGSAYDEERYNEVIRQCALLHDLELFVAGDKTEVGERGLTLSGGQKARVTLARAIYSSAEIILLDDVLAALDVHTSAWIIDQCFRGDLVKGRTILLVTHNVALAAPVTDYIISIDLDGSIQARGNEIIMDLKDDADLALEVEHHKEIMEESKKSEAAPANVSDGKLVVAEEIVQGHVTWRSMKLLLVGLGGKHPLFFVCVWFLGMLMSDVGRTLETWFLGVWGSQYETQTPYEVNLTFYISVFSCLLLARMMVYAGNNFYLNYRSVGASRVIHEQLVESVFGSTLRWLDETPTARIIARCTQDIRIVDGPITQSLMWVLDMAVGMLSKLGVIVLFSPVFVFPGIAVAVLGIFVGNLYLRTQLSIKREMSNARSPLLAHFSAAIHGLVSIRAYGAQTAFRDESLKRIDFYSRTARTSWDVNRWIGLRMDALGVVFSSALAFYLVYSKKASAANTGFLLNMAINFCSYIFWLIRIFNELEVESNSLERIQGYIDIEHEPKPTQSGQPPAAWPSSGDIRVENLSARYSKSGPEVLHGLNFHVTSGQRVGIVGRTGSGKSSLTLALLRCILTEGTVYFDGIATNTINLDALRTNITIIPQTPELLSGTLRQNLDPFEQNDDATLNDALRAAGLFSLQEDAGEARLSLDSKISGGGGNLSVGQRQIIALARAMVRGSKLLILDEATSAIDYKTDAVIQSTLRSQLGANVTVITVAHRLQTIMDSDKILVLENGHIVEFDSPRVLLANEKGALRALVEGSGDKSLLYALAGGGE</sequence>
<dbReference type="InterPro" id="IPR027417">
    <property type="entry name" value="P-loop_NTPase"/>
</dbReference>
<evidence type="ECO:0000313" key="13">
    <source>
        <dbReference type="EMBL" id="KDR83121.1"/>
    </source>
</evidence>
<dbReference type="Pfam" id="PF00664">
    <property type="entry name" value="ABC_membrane"/>
    <property type="match status" value="2"/>
</dbReference>
<dbReference type="Gene3D" id="1.20.1560.10">
    <property type="entry name" value="ABC transporter type 1, transmembrane domain"/>
    <property type="match status" value="2"/>
</dbReference>
<accession>A0A067TIZ4</accession>
<feature type="transmembrane region" description="Helical" evidence="10">
    <location>
        <begin position="1260"/>
        <end position="1281"/>
    </location>
</feature>
<dbReference type="EMBL" id="KL142369">
    <property type="protein sequence ID" value="KDR83121.1"/>
    <property type="molecule type" value="Genomic_DNA"/>
</dbReference>
<dbReference type="GO" id="GO:0140359">
    <property type="term" value="F:ABC-type transporter activity"/>
    <property type="evidence" value="ECO:0007669"/>
    <property type="project" value="InterPro"/>
</dbReference>
<dbReference type="CDD" id="cd18596">
    <property type="entry name" value="ABC_6TM_VMR1_D1_like"/>
    <property type="match status" value="1"/>
</dbReference>
<evidence type="ECO:0000256" key="8">
    <source>
        <dbReference type="ARBA" id="ARBA00023136"/>
    </source>
</evidence>
<dbReference type="InterPro" id="IPR036640">
    <property type="entry name" value="ABC1_TM_sf"/>
</dbReference>
<dbReference type="InterPro" id="IPR017871">
    <property type="entry name" value="ABC_transporter-like_CS"/>
</dbReference>
<dbReference type="SUPFAM" id="SSF90123">
    <property type="entry name" value="ABC transporter transmembrane region"/>
    <property type="match status" value="2"/>
</dbReference>
<feature type="transmembrane region" description="Helical" evidence="10">
    <location>
        <begin position="318"/>
        <end position="337"/>
    </location>
</feature>
<evidence type="ECO:0008006" key="15">
    <source>
        <dbReference type="Google" id="ProtNLM"/>
    </source>
</evidence>
<keyword evidence="3 10" id="KW-0812">Transmembrane</keyword>
<feature type="domain" description="ABC transmembrane type-1" evidence="12">
    <location>
        <begin position="501"/>
        <end position="691"/>
    </location>
</feature>
<feature type="domain" description="ABC transporter" evidence="11">
    <location>
        <begin position="748"/>
        <end position="978"/>
    </location>
</feature>
<evidence type="ECO:0000256" key="1">
    <source>
        <dbReference type="ARBA" id="ARBA00004141"/>
    </source>
</evidence>
<evidence type="ECO:0000256" key="9">
    <source>
        <dbReference type="SAM" id="MobiDB-lite"/>
    </source>
</evidence>
<keyword evidence="7 10" id="KW-1133">Transmembrane helix</keyword>
<dbReference type="GO" id="GO:0005524">
    <property type="term" value="F:ATP binding"/>
    <property type="evidence" value="ECO:0007669"/>
    <property type="project" value="UniProtKB-KW"/>
</dbReference>
<dbReference type="InterPro" id="IPR050173">
    <property type="entry name" value="ABC_transporter_C-like"/>
</dbReference>
<dbReference type="FunFam" id="3.40.50.300:FF:000838">
    <property type="entry name" value="ABC multidrug transporter (Eurofung)"/>
    <property type="match status" value="1"/>
</dbReference>